<evidence type="ECO:0000256" key="1">
    <source>
        <dbReference type="SAM" id="MobiDB-lite"/>
    </source>
</evidence>
<name>A0A3E0IB45_9PSEU</name>
<dbReference type="AlphaFoldDB" id="A0A3E0IB45"/>
<reference evidence="2 3" key="1">
    <citation type="submission" date="2018-08" db="EMBL/GenBank/DDBJ databases">
        <title>Genomic Encyclopedia of Archaeal and Bacterial Type Strains, Phase II (KMG-II): from individual species to whole genera.</title>
        <authorList>
            <person name="Goeker M."/>
        </authorList>
    </citation>
    <scope>NUCLEOTIDE SEQUENCE [LARGE SCALE GENOMIC DNA]</scope>
    <source>
        <strain evidence="2 3">DSM 45791</strain>
    </source>
</reference>
<evidence type="ECO:0000313" key="2">
    <source>
        <dbReference type="EMBL" id="REH55859.1"/>
    </source>
</evidence>
<organism evidence="2 3">
    <name type="scientific">Kutzneria buriramensis</name>
    <dbReference type="NCBI Taxonomy" id="1045776"/>
    <lineage>
        <taxon>Bacteria</taxon>
        <taxon>Bacillati</taxon>
        <taxon>Actinomycetota</taxon>
        <taxon>Actinomycetes</taxon>
        <taxon>Pseudonocardiales</taxon>
        <taxon>Pseudonocardiaceae</taxon>
        <taxon>Kutzneria</taxon>
    </lineage>
</organism>
<gene>
    <name evidence="2" type="ORF">BCF44_101885</name>
</gene>
<accession>A0A3E0IB45</accession>
<dbReference type="RefSeq" id="WP_170217315.1">
    <property type="nucleotide sequence ID" value="NZ_CP144375.1"/>
</dbReference>
<sequence length="132" mass="13921">MNETTLLTIAAALVGDERIGDEGSWQQLRVVVGAKVDVTAAGIEQVAGQLAQACADDEAFAAKLAAVWEVAARGRGHGVLNVALGTPTGTLFQAGSISGSVVMSSPEPEPKPKPEPKPARERRDWFTFRRPV</sequence>
<proteinExistence type="predicted"/>
<feature type="region of interest" description="Disordered" evidence="1">
    <location>
        <begin position="99"/>
        <end position="132"/>
    </location>
</feature>
<dbReference type="Proteomes" id="UP000256269">
    <property type="component" value="Unassembled WGS sequence"/>
</dbReference>
<dbReference type="EMBL" id="QUNO01000001">
    <property type="protein sequence ID" value="REH55859.1"/>
    <property type="molecule type" value="Genomic_DNA"/>
</dbReference>
<keyword evidence="3" id="KW-1185">Reference proteome</keyword>
<comment type="caution">
    <text evidence="2">The sequence shown here is derived from an EMBL/GenBank/DDBJ whole genome shotgun (WGS) entry which is preliminary data.</text>
</comment>
<protein>
    <submittedName>
        <fullName evidence="2">Uncharacterized protein</fullName>
    </submittedName>
</protein>
<feature type="compositionally biased region" description="Basic and acidic residues" evidence="1">
    <location>
        <begin position="108"/>
        <end position="132"/>
    </location>
</feature>
<evidence type="ECO:0000313" key="3">
    <source>
        <dbReference type="Proteomes" id="UP000256269"/>
    </source>
</evidence>